<evidence type="ECO:0000313" key="2">
    <source>
        <dbReference type="Proteomes" id="UP001148786"/>
    </source>
</evidence>
<dbReference type="OrthoDB" id="2944777at2759"/>
<name>A0A9W8N1Q7_9AGAR</name>
<evidence type="ECO:0000313" key="1">
    <source>
        <dbReference type="EMBL" id="KAJ3517347.1"/>
    </source>
</evidence>
<protein>
    <recommendedName>
        <fullName evidence="3">F-box domain-containing protein</fullName>
    </recommendedName>
</protein>
<dbReference type="EMBL" id="JANKHO010000022">
    <property type="protein sequence ID" value="KAJ3517347.1"/>
    <property type="molecule type" value="Genomic_DNA"/>
</dbReference>
<evidence type="ECO:0008006" key="3">
    <source>
        <dbReference type="Google" id="ProtNLM"/>
    </source>
</evidence>
<accession>A0A9W8N1Q7</accession>
<dbReference type="SUPFAM" id="SSF52047">
    <property type="entry name" value="RNI-like"/>
    <property type="match status" value="1"/>
</dbReference>
<gene>
    <name evidence="1" type="ORF">NLJ89_g562</name>
</gene>
<proteinExistence type="predicted"/>
<dbReference type="InterPro" id="IPR032675">
    <property type="entry name" value="LRR_dom_sf"/>
</dbReference>
<sequence length="569" mass="64866">MPTPNSPTGSRDEGYMTDSYMPRIVPCLARSDPFRNTQTNLGQLAKSNSAPTEDETRQIEDLVSECDAAAAALEAKETSIKTQIAWLQEQLARVASSHGHIASMRTKATTLQSAVRRLPSEVLEQVFIYYVQSSDAMWSRNRAGMKLCQVCSRWRQVARACPFLWTELQLFMKHRPENVDAMTRWFFSASRGLPLTLMLERLSGPPSTSFRPINMFVIPAFQPWRTIKHLSIHALCIMEIAHEFRRLGVVAEDIETLCIRLSSADGGEDFQPTPMPNLRKAVLTMVERGSRIQYLPLIRFYDDFPWAQLTHFSTRTAKVSPEDMITVLSCCPNLQDATFVLYEHALWVEPEPIDLPNLQCFKLVFTDGASTNVLSYLSLPALTTFTVATHNNGWVKWDSDALQSFRLPSLEHLTFCGVKISLDDFMSFVHPSRKLTTLILENTFHSSKLMERLYMPDIYQLDAPTVPLPVLAHLSIYQRLARIKKVIPHWSFRKVAQMINSRTRAYEGVDGVAALQSFTFTPTRSSVNSAFGERAARMARRFRDVGFNMRVERAYGEEGYYLSMDEDWR</sequence>
<keyword evidence="2" id="KW-1185">Reference proteome</keyword>
<dbReference type="Gene3D" id="3.80.10.10">
    <property type="entry name" value="Ribonuclease Inhibitor"/>
    <property type="match status" value="1"/>
</dbReference>
<comment type="caution">
    <text evidence="1">The sequence shown here is derived from an EMBL/GenBank/DDBJ whole genome shotgun (WGS) entry which is preliminary data.</text>
</comment>
<reference evidence="1" key="1">
    <citation type="submission" date="2022-07" db="EMBL/GenBank/DDBJ databases">
        <title>Genome Sequence of Agrocybe chaxingu.</title>
        <authorList>
            <person name="Buettner E."/>
        </authorList>
    </citation>
    <scope>NUCLEOTIDE SEQUENCE</scope>
    <source>
        <strain evidence="1">MP-N11</strain>
    </source>
</reference>
<organism evidence="1 2">
    <name type="scientific">Agrocybe chaxingu</name>
    <dbReference type="NCBI Taxonomy" id="84603"/>
    <lineage>
        <taxon>Eukaryota</taxon>
        <taxon>Fungi</taxon>
        <taxon>Dikarya</taxon>
        <taxon>Basidiomycota</taxon>
        <taxon>Agaricomycotina</taxon>
        <taxon>Agaricomycetes</taxon>
        <taxon>Agaricomycetidae</taxon>
        <taxon>Agaricales</taxon>
        <taxon>Agaricineae</taxon>
        <taxon>Strophariaceae</taxon>
        <taxon>Agrocybe</taxon>
    </lineage>
</organism>
<dbReference type="Gene3D" id="1.20.1280.50">
    <property type="match status" value="1"/>
</dbReference>
<dbReference type="Proteomes" id="UP001148786">
    <property type="component" value="Unassembled WGS sequence"/>
</dbReference>
<dbReference type="AlphaFoldDB" id="A0A9W8N1Q7"/>